<feature type="compositionally biased region" description="Low complexity" evidence="1">
    <location>
        <begin position="322"/>
        <end position="333"/>
    </location>
</feature>
<dbReference type="EMBL" id="SRPS01000101">
    <property type="protein sequence ID" value="KAG5968779.1"/>
    <property type="molecule type" value="Genomic_DNA"/>
</dbReference>
<feature type="compositionally biased region" description="Basic residues" evidence="1">
    <location>
        <begin position="382"/>
        <end position="392"/>
    </location>
</feature>
<evidence type="ECO:0008006" key="6">
    <source>
        <dbReference type="Google" id="ProtNLM"/>
    </source>
</evidence>
<dbReference type="InterPro" id="IPR018809">
    <property type="entry name" value="DUF2406"/>
</dbReference>
<evidence type="ECO:0000313" key="3">
    <source>
        <dbReference type="EMBL" id="KAG5968779.1"/>
    </source>
</evidence>
<feature type="region of interest" description="Disordered" evidence="1">
    <location>
        <begin position="166"/>
        <end position="392"/>
    </location>
</feature>
<dbReference type="EMBL" id="SRPR01000132">
    <property type="protein sequence ID" value="KAG5959046.1"/>
    <property type="molecule type" value="Genomic_DNA"/>
</dbReference>
<feature type="compositionally biased region" description="Polar residues" evidence="1">
    <location>
        <begin position="166"/>
        <end position="183"/>
    </location>
</feature>
<gene>
    <name evidence="3" type="ORF">E4U56_000241</name>
    <name evidence="2" type="ORF">E4U57_000994</name>
</gene>
<name>A0A9P7MTP9_9HYPO</name>
<evidence type="ECO:0000313" key="2">
    <source>
        <dbReference type="EMBL" id="KAG5959046.1"/>
    </source>
</evidence>
<dbReference type="PANTHER" id="PTHR28186">
    <property type="entry name" value="MEIOTICALLY UP-REGULATED GENE 9 PROTEIN"/>
    <property type="match status" value="1"/>
</dbReference>
<feature type="compositionally biased region" description="Low complexity" evidence="1">
    <location>
        <begin position="1"/>
        <end position="27"/>
    </location>
</feature>
<feature type="region of interest" description="Disordered" evidence="1">
    <location>
        <begin position="1"/>
        <end position="101"/>
    </location>
</feature>
<dbReference type="Proteomes" id="UP000784919">
    <property type="component" value="Unassembled WGS sequence"/>
</dbReference>
<evidence type="ECO:0000313" key="5">
    <source>
        <dbReference type="Proteomes" id="UP000784919"/>
    </source>
</evidence>
<dbReference type="AlphaFoldDB" id="A0A9P7MTP9"/>
<accession>A0A9P7MTP9</accession>
<feature type="compositionally biased region" description="Polar residues" evidence="1">
    <location>
        <begin position="283"/>
        <end position="294"/>
    </location>
</feature>
<comment type="caution">
    <text evidence="3">The sequence shown here is derived from an EMBL/GenBank/DDBJ whole genome shotgun (WGS) entry which is preliminary data.</text>
</comment>
<keyword evidence="4" id="KW-1185">Reference proteome</keyword>
<evidence type="ECO:0000313" key="4">
    <source>
        <dbReference type="Proteomes" id="UP000742024"/>
    </source>
</evidence>
<reference evidence="3 4" key="1">
    <citation type="journal article" date="2020" name="bioRxiv">
        <title>Whole genome comparisons of ergot fungi reveals the divergence and evolution of species within the genus Claviceps are the result of varying mechanisms driving genome evolution and host range expansion.</title>
        <authorList>
            <person name="Wyka S.A."/>
            <person name="Mondo S.J."/>
            <person name="Liu M."/>
            <person name="Dettman J."/>
            <person name="Nalam V."/>
            <person name="Broders K.D."/>
        </authorList>
    </citation>
    <scope>NUCLEOTIDE SEQUENCE</scope>
    <source>
        <strain evidence="3">CCC 1102</strain>
        <strain evidence="2 4">LM583</strain>
    </source>
</reference>
<evidence type="ECO:0000256" key="1">
    <source>
        <dbReference type="SAM" id="MobiDB-lite"/>
    </source>
</evidence>
<feature type="compositionally biased region" description="Basic and acidic residues" evidence="1">
    <location>
        <begin position="61"/>
        <end position="79"/>
    </location>
</feature>
<feature type="compositionally biased region" description="Polar residues" evidence="1">
    <location>
        <begin position="363"/>
        <end position="376"/>
    </location>
</feature>
<dbReference type="Pfam" id="PF10295">
    <property type="entry name" value="DUF2406"/>
    <property type="match status" value="1"/>
</dbReference>
<proteinExistence type="predicted"/>
<protein>
    <recommendedName>
        <fullName evidence="6">DUF2406 domain-containing protein</fullName>
    </recommendedName>
</protein>
<dbReference type="PANTHER" id="PTHR28186:SF1">
    <property type="entry name" value="MEIOTICALLY UP-REGULATED GENE 9 PROTEIN"/>
    <property type="match status" value="1"/>
</dbReference>
<sequence length="392" mass="43919">MASQAQSFQQYPHYQQHQQPHEPSSLQYSHPTAEQQHSGQAKPRSYSIHSQRTYRSSGSRQDFHETHEEKEAKRIHSKADPTLAMSEAEPSMIAAMKSDTMKASLRSIQHRDPWGNPIADPDKSNPTRNRWERPLDTIRSFEAAIDGGYQRKSLHRAETDSAATWNRRNSYNPLTQSRFTQDSHYGGRPMSYRADSQPAVPTPGIPRASYYEKQSTSASNYDRAVGNRRMSRDRALKSASDSHYQVYGGREQGVYPMPHKDRSYETVISAAPSGHSDPAGYQTDPTSSDNSSIDRISPAKRTDPVNDYGIGFSQPQGYEVPSFSVSNSSGSNHPLPPPPPSHDGIQAIPTSTAPRKTSLLRRQPTQDSTNAVNTNSNDKRKSWFGRRFSRNG</sequence>
<feature type="region of interest" description="Disordered" evidence="1">
    <location>
        <begin position="111"/>
        <end position="130"/>
    </location>
</feature>
<feature type="compositionally biased region" description="Basic and acidic residues" evidence="1">
    <location>
        <begin position="120"/>
        <end position="130"/>
    </location>
</feature>
<feature type="compositionally biased region" description="Polar residues" evidence="1">
    <location>
        <begin position="47"/>
        <end position="60"/>
    </location>
</feature>
<feature type="compositionally biased region" description="Polar residues" evidence="1">
    <location>
        <begin position="28"/>
        <end position="39"/>
    </location>
</feature>
<dbReference type="OrthoDB" id="5330253at2759"/>
<dbReference type="Proteomes" id="UP000742024">
    <property type="component" value="Unassembled WGS sequence"/>
</dbReference>
<organism evidence="3 5">
    <name type="scientific">Claviceps arundinis</name>
    <dbReference type="NCBI Taxonomy" id="1623583"/>
    <lineage>
        <taxon>Eukaryota</taxon>
        <taxon>Fungi</taxon>
        <taxon>Dikarya</taxon>
        <taxon>Ascomycota</taxon>
        <taxon>Pezizomycotina</taxon>
        <taxon>Sordariomycetes</taxon>
        <taxon>Hypocreomycetidae</taxon>
        <taxon>Hypocreales</taxon>
        <taxon>Clavicipitaceae</taxon>
        <taxon>Claviceps</taxon>
    </lineage>
</organism>